<dbReference type="InterPro" id="IPR001789">
    <property type="entry name" value="Sig_transdc_resp-reg_receiver"/>
</dbReference>
<feature type="DNA-binding region" description="OmpR/PhoB-type" evidence="3">
    <location>
        <begin position="124"/>
        <end position="219"/>
    </location>
</feature>
<dbReference type="PROSITE" id="PS50110">
    <property type="entry name" value="RESPONSE_REGULATORY"/>
    <property type="match status" value="1"/>
</dbReference>
<dbReference type="PANTHER" id="PTHR48111">
    <property type="entry name" value="REGULATOR OF RPOS"/>
    <property type="match status" value="1"/>
</dbReference>
<evidence type="ECO:0000259" key="4">
    <source>
        <dbReference type="PROSITE" id="PS50110"/>
    </source>
</evidence>
<dbReference type="EMBL" id="CP047186">
    <property type="protein sequence ID" value="QHC54363.1"/>
    <property type="molecule type" value="Genomic_DNA"/>
</dbReference>
<dbReference type="EMBL" id="LIIN01000038">
    <property type="protein sequence ID" value="KZX21464.1"/>
    <property type="molecule type" value="Genomic_DNA"/>
</dbReference>
<dbReference type="Pfam" id="PF00072">
    <property type="entry name" value="Response_reg"/>
    <property type="match status" value="1"/>
</dbReference>
<reference evidence="7" key="2">
    <citation type="submission" date="2019-12" db="EMBL/GenBank/DDBJ databases">
        <title>Complete and Draft Genome Sequences of New Strains and Members of Some Known Species of the Genus Rathayibacter isolated from Plants.</title>
        <authorList>
            <person name="Tarlachkov S.V."/>
            <person name="Starodumova I.P."/>
            <person name="Dorofeeva L.V."/>
            <person name="Prisyazhnaya N.V."/>
            <person name="Leyn S.A."/>
            <person name="Zlamal J.E."/>
            <person name="Elane M.L."/>
            <person name="Osterman A.L."/>
            <person name="Nadler S.A."/>
            <person name="Subbotin S.A."/>
            <person name="Evtushenko L.I."/>
        </authorList>
    </citation>
    <scope>NUCLEOTIDE SEQUENCE</scope>
    <source>
        <strain evidence="7">VKM Ac-2761</strain>
    </source>
</reference>
<dbReference type="InterPro" id="IPR036388">
    <property type="entry name" value="WH-like_DNA-bd_sf"/>
</dbReference>
<dbReference type="GO" id="GO:0000976">
    <property type="term" value="F:transcription cis-regulatory region binding"/>
    <property type="evidence" value="ECO:0007669"/>
    <property type="project" value="TreeGrafter"/>
</dbReference>
<keyword evidence="8" id="KW-1185">Reference proteome</keyword>
<feature type="modified residue" description="4-aspartylphosphate" evidence="2">
    <location>
        <position position="51"/>
    </location>
</feature>
<dbReference type="RefSeq" id="WP_068210137.1">
    <property type="nucleotide sequence ID" value="NZ_CP047186.1"/>
</dbReference>
<evidence type="ECO:0000256" key="2">
    <source>
        <dbReference type="PROSITE-ProRule" id="PRU00169"/>
    </source>
</evidence>
<keyword evidence="1 3" id="KW-0238">DNA-binding</keyword>
<dbReference type="InterPro" id="IPR039420">
    <property type="entry name" value="WalR-like"/>
</dbReference>
<dbReference type="GO" id="GO:0032993">
    <property type="term" value="C:protein-DNA complex"/>
    <property type="evidence" value="ECO:0007669"/>
    <property type="project" value="TreeGrafter"/>
</dbReference>
<dbReference type="GO" id="GO:0005829">
    <property type="term" value="C:cytosol"/>
    <property type="evidence" value="ECO:0007669"/>
    <property type="project" value="TreeGrafter"/>
</dbReference>
<dbReference type="SMART" id="SM00448">
    <property type="entry name" value="REC"/>
    <property type="match status" value="1"/>
</dbReference>
<reference evidence="6 8" key="1">
    <citation type="submission" date="2015-08" db="EMBL/GenBank/DDBJ databases">
        <title>Draft Genome Sequence of Rathayibacter sp. Strain VKM Ac-2596 Isolated from Leaf Gall Induced by Plant-Parasitic Nematodes.</title>
        <authorList>
            <person name="Vasilenko O.V."/>
            <person name="Starodumova I.P."/>
            <person name="Tarlachkov S.V."/>
            <person name="Dorofeeva L.V."/>
            <person name="Evtushenko L.I."/>
        </authorList>
    </citation>
    <scope>NUCLEOTIDE SEQUENCE [LARGE SCALE GENOMIC DNA]</scope>
    <source>
        <strain evidence="6 8">VKM Ac-2596</strain>
    </source>
</reference>
<accession>A0A166I117</accession>
<dbReference type="GO" id="GO:0000156">
    <property type="term" value="F:phosphorelay response regulator activity"/>
    <property type="evidence" value="ECO:0007669"/>
    <property type="project" value="TreeGrafter"/>
</dbReference>
<dbReference type="InterPro" id="IPR001867">
    <property type="entry name" value="OmpR/PhoB-type_DNA-bd"/>
</dbReference>
<reference evidence="9" key="3">
    <citation type="submission" date="2019-12" db="EMBL/GenBank/DDBJ databases">
        <title>Complete and draft genome sequences of new strains and members of some known species of the genus Rathayibacter isolated from plants.</title>
        <authorList>
            <person name="Tarlachkov S.V."/>
            <person name="Starodumova I.P."/>
            <person name="Dorofeeva L.V."/>
            <person name="Prisyazhnaya N.V."/>
            <person name="Leyn S."/>
            <person name="Zlamal J."/>
            <person name="Elan M."/>
            <person name="Osterman A.L."/>
            <person name="Nadler S."/>
            <person name="Subbotin S.A."/>
            <person name="Evtushenko L.I."/>
        </authorList>
    </citation>
    <scope>NUCLEOTIDE SEQUENCE [LARGE SCALE GENOMIC DNA]</scope>
    <source>
        <strain evidence="9">VKM Ac-2761</strain>
    </source>
</reference>
<dbReference type="PROSITE" id="PS51755">
    <property type="entry name" value="OMPR_PHOB"/>
    <property type="match status" value="1"/>
</dbReference>
<dbReference type="AlphaFoldDB" id="A0A166I117"/>
<dbReference type="KEGG" id="rte:GSU10_00915"/>
<dbReference type="OrthoDB" id="9802426at2"/>
<evidence type="ECO:0000313" key="8">
    <source>
        <dbReference type="Proteomes" id="UP000076717"/>
    </source>
</evidence>
<dbReference type="Gene3D" id="1.10.10.10">
    <property type="entry name" value="Winged helix-like DNA-binding domain superfamily/Winged helix DNA-binding domain"/>
    <property type="match status" value="1"/>
</dbReference>
<evidence type="ECO:0000259" key="5">
    <source>
        <dbReference type="PROSITE" id="PS51755"/>
    </source>
</evidence>
<evidence type="ECO:0000313" key="6">
    <source>
        <dbReference type="EMBL" id="KZX21464.1"/>
    </source>
</evidence>
<dbReference type="PANTHER" id="PTHR48111:SF36">
    <property type="entry name" value="TRANSCRIPTIONAL REGULATORY PROTEIN CUTR"/>
    <property type="match status" value="1"/>
</dbReference>
<dbReference type="SUPFAM" id="SSF52172">
    <property type="entry name" value="CheY-like"/>
    <property type="match status" value="1"/>
</dbReference>
<name>A0A166I117_9MICO</name>
<dbReference type="InterPro" id="IPR011006">
    <property type="entry name" value="CheY-like_superfamily"/>
</dbReference>
<evidence type="ECO:0000256" key="3">
    <source>
        <dbReference type="PROSITE-ProRule" id="PRU01091"/>
    </source>
</evidence>
<organism evidence="6 8">
    <name type="scientific">Rathayibacter tanaceti</name>
    <dbReference type="NCBI Taxonomy" id="1671680"/>
    <lineage>
        <taxon>Bacteria</taxon>
        <taxon>Bacillati</taxon>
        <taxon>Actinomycetota</taxon>
        <taxon>Actinomycetes</taxon>
        <taxon>Micrococcales</taxon>
        <taxon>Microbacteriaceae</taxon>
        <taxon>Rathayibacter</taxon>
    </lineage>
</organism>
<evidence type="ECO:0000256" key="1">
    <source>
        <dbReference type="ARBA" id="ARBA00023125"/>
    </source>
</evidence>
<evidence type="ECO:0000313" key="7">
    <source>
        <dbReference type="EMBL" id="QHC54363.1"/>
    </source>
</evidence>
<keyword evidence="2" id="KW-0597">Phosphoprotein</keyword>
<dbReference type="Proteomes" id="UP000465031">
    <property type="component" value="Chromosome"/>
</dbReference>
<feature type="domain" description="OmpR/PhoB-type" evidence="5">
    <location>
        <begin position="124"/>
        <end position="219"/>
    </location>
</feature>
<dbReference type="Proteomes" id="UP000076717">
    <property type="component" value="Unassembled WGS sequence"/>
</dbReference>
<dbReference type="CDD" id="cd00383">
    <property type="entry name" value="trans_reg_C"/>
    <property type="match status" value="1"/>
</dbReference>
<sequence>MRVLVAEDEIYLAEAVRDGLRQEAIAADLVHDGDAALEALTVNDYDVILLDRDLPGTHGDDVCRAVVAAHPGVRVMMLTAARRLDDTVSGLGAGADDYLVKPFEFPELVARLRALVRRTAESRPPVLERAGVRLDPFRREVFRDGVYMKLSRKEFAVLEQLLLADGGVVSAEALLEKAWDENVDPFTNTIRVTISNLRRRLGSPWVIRTVPGVGYRIEGE</sequence>
<feature type="domain" description="Response regulatory" evidence="4">
    <location>
        <begin position="2"/>
        <end position="116"/>
    </location>
</feature>
<proteinExistence type="predicted"/>
<dbReference type="PATRIC" id="fig|1671680.3.peg.1509"/>
<dbReference type="Pfam" id="PF00486">
    <property type="entry name" value="Trans_reg_C"/>
    <property type="match status" value="1"/>
</dbReference>
<protein>
    <submittedName>
        <fullName evidence="7">Response regulator</fullName>
    </submittedName>
    <submittedName>
        <fullName evidence="6">Transcriptional regulatory protein TcrA</fullName>
    </submittedName>
</protein>
<gene>
    <name evidence="6" type="primary">tcrA_2</name>
    <name evidence="6" type="ORF">ACH61_01425</name>
    <name evidence="7" type="ORF">GSU10_00915</name>
</gene>
<dbReference type="Gene3D" id="3.40.50.2300">
    <property type="match status" value="1"/>
</dbReference>
<dbReference type="GO" id="GO:0006355">
    <property type="term" value="P:regulation of DNA-templated transcription"/>
    <property type="evidence" value="ECO:0007669"/>
    <property type="project" value="InterPro"/>
</dbReference>
<dbReference type="SMART" id="SM00862">
    <property type="entry name" value="Trans_reg_C"/>
    <property type="match status" value="1"/>
</dbReference>
<dbReference type="Gene3D" id="6.10.250.690">
    <property type="match status" value="1"/>
</dbReference>
<evidence type="ECO:0000313" key="9">
    <source>
        <dbReference type="Proteomes" id="UP000465031"/>
    </source>
</evidence>